<protein>
    <submittedName>
        <fullName evidence="7">Major facilitator superfamily domain-containing protein</fullName>
    </submittedName>
</protein>
<evidence type="ECO:0000313" key="7">
    <source>
        <dbReference type="EMBL" id="KAK0638947.1"/>
    </source>
</evidence>
<comment type="caution">
    <text evidence="7">The sequence shown here is derived from an EMBL/GenBank/DDBJ whole genome shotgun (WGS) entry which is preliminary data.</text>
</comment>
<sequence length="577" mass="62008">MAADETTPLLQDRVANGKDRPDEGPRARIAAALRRALSVEKRILLTGFLITLSFSFTQVPIFYAIYLMVCEDYYDHHSPFDGPGNRCSRNDIAAETATQFSILGMTTTFCGTINLFVAGWTVKKFGPRLALMVQILVPAIRVATQILAVMAGGATGITIFQCTQLITIIGGPAGYILVVNIIAGEVVTPARRTAVFGMLQGCIMMGQGIGFLTGGMIGDTWGIRRPFQVAFCSFLLSALYVRVALPLIAPESMSDGKKPPVKGIAAFLAPLKVLVPQQRTLQSGRIIKHYGVFFLCCGVFLGVLATGYAPLLIQMYATAVFQFRQSDNGWLMSEFAFMRGLFLIFLFPGIISKGRRWYLRRHPEEAGGSADEAQGGDSRTVDEIPTRPEQLDAPVGSFPDEEPVVPNPAKEDEGTGFDLFFLRWSLVLDGFLTMGAAFATKSWHIYLAAFLLPFASGTAPAAKGVMTEMCSSSDRADALNALTLVENVARLSTQGFFGFVFAAFAEAGKPHLTFFFNGAIALLSTAVLVFSHFAPPGSRLVEQSSVEDEGSDPTGSGTNGNGASPTGSTSQPSQGSQ</sequence>
<evidence type="ECO:0000256" key="6">
    <source>
        <dbReference type="SAM" id="Phobius"/>
    </source>
</evidence>
<feature type="region of interest" description="Disordered" evidence="5">
    <location>
        <begin position="366"/>
        <end position="407"/>
    </location>
</feature>
<feature type="region of interest" description="Disordered" evidence="5">
    <location>
        <begin position="1"/>
        <end position="23"/>
    </location>
</feature>
<dbReference type="InterPro" id="IPR036259">
    <property type="entry name" value="MFS_trans_sf"/>
</dbReference>
<evidence type="ECO:0000313" key="8">
    <source>
        <dbReference type="Proteomes" id="UP001174936"/>
    </source>
</evidence>
<comment type="subcellular location">
    <subcellularLocation>
        <location evidence="1">Membrane</location>
        <topology evidence="1">Multi-pass membrane protein</topology>
    </subcellularLocation>
</comment>
<reference evidence="7" key="1">
    <citation type="submission" date="2023-06" db="EMBL/GenBank/DDBJ databases">
        <title>Genome-scale phylogeny and comparative genomics of the fungal order Sordariales.</title>
        <authorList>
            <consortium name="Lawrence Berkeley National Laboratory"/>
            <person name="Hensen N."/>
            <person name="Bonometti L."/>
            <person name="Westerberg I."/>
            <person name="Brannstrom I.O."/>
            <person name="Guillou S."/>
            <person name="Cros-Aarteil S."/>
            <person name="Calhoun S."/>
            <person name="Haridas S."/>
            <person name="Kuo A."/>
            <person name="Mondo S."/>
            <person name="Pangilinan J."/>
            <person name="Riley R."/>
            <person name="Labutti K."/>
            <person name="Andreopoulos B."/>
            <person name="Lipzen A."/>
            <person name="Chen C."/>
            <person name="Yanf M."/>
            <person name="Daum C."/>
            <person name="Ng V."/>
            <person name="Clum A."/>
            <person name="Steindorff A."/>
            <person name="Ohm R."/>
            <person name="Martin F."/>
            <person name="Silar P."/>
            <person name="Natvig D."/>
            <person name="Lalanne C."/>
            <person name="Gautier V."/>
            <person name="Ament-Velasquez S.L."/>
            <person name="Kruys A."/>
            <person name="Hutchinson M.I."/>
            <person name="Powell A.J."/>
            <person name="Barry K."/>
            <person name="Miller A.N."/>
            <person name="Grigoriev I.V."/>
            <person name="Debuchy R."/>
            <person name="Gladieux P."/>
            <person name="Thoren M.H."/>
            <person name="Johannesson H."/>
        </authorList>
    </citation>
    <scope>NUCLEOTIDE SEQUENCE</scope>
    <source>
        <strain evidence="7">SMH2532-1</strain>
    </source>
</reference>
<dbReference type="SUPFAM" id="SSF103473">
    <property type="entry name" value="MFS general substrate transporter"/>
    <property type="match status" value="2"/>
</dbReference>
<feature type="transmembrane region" description="Helical" evidence="6">
    <location>
        <begin position="227"/>
        <end position="249"/>
    </location>
</feature>
<feature type="transmembrane region" description="Helical" evidence="6">
    <location>
        <begin position="292"/>
        <end position="317"/>
    </location>
</feature>
<feature type="transmembrane region" description="Helical" evidence="6">
    <location>
        <begin position="100"/>
        <end position="122"/>
    </location>
</feature>
<feature type="transmembrane region" description="Helical" evidence="6">
    <location>
        <begin position="511"/>
        <end position="530"/>
    </location>
</feature>
<feature type="compositionally biased region" description="Basic and acidic residues" evidence="5">
    <location>
        <begin position="379"/>
        <end position="390"/>
    </location>
</feature>
<evidence type="ECO:0000256" key="2">
    <source>
        <dbReference type="ARBA" id="ARBA00022692"/>
    </source>
</evidence>
<evidence type="ECO:0000256" key="4">
    <source>
        <dbReference type="ARBA" id="ARBA00023136"/>
    </source>
</evidence>
<gene>
    <name evidence="7" type="ORF">B0T16DRAFT_422156</name>
</gene>
<dbReference type="GO" id="GO:0022857">
    <property type="term" value="F:transmembrane transporter activity"/>
    <property type="evidence" value="ECO:0007669"/>
    <property type="project" value="InterPro"/>
</dbReference>
<feature type="transmembrane region" description="Helical" evidence="6">
    <location>
        <begin position="43"/>
        <end position="69"/>
    </location>
</feature>
<keyword evidence="4 6" id="KW-0472">Membrane</keyword>
<keyword evidence="3 6" id="KW-1133">Transmembrane helix</keyword>
<feature type="transmembrane region" description="Helical" evidence="6">
    <location>
        <begin position="157"/>
        <end position="182"/>
    </location>
</feature>
<feature type="transmembrane region" description="Helical" evidence="6">
    <location>
        <begin position="445"/>
        <end position="466"/>
    </location>
</feature>
<keyword evidence="8" id="KW-1185">Reference proteome</keyword>
<name>A0AA40CHT4_9PEZI</name>
<dbReference type="Gene3D" id="1.20.1250.20">
    <property type="entry name" value="MFS general substrate transporter like domains"/>
    <property type="match status" value="2"/>
</dbReference>
<dbReference type="EMBL" id="JAULSV010000007">
    <property type="protein sequence ID" value="KAK0638947.1"/>
    <property type="molecule type" value="Genomic_DNA"/>
</dbReference>
<feature type="compositionally biased region" description="Low complexity" evidence="5">
    <location>
        <begin position="564"/>
        <end position="577"/>
    </location>
</feature>
<keyword evidence="2 6" id="KW-0812">Transmembrane</keyword>
<feature type="transmembrane region" description="Helical" evidence="6">
    <location>
        <begin position="194"/>
        <end position="215"/>
    </location>
</feature>
<evidence type="ECO:0000256" key="5">
    <source>
        <dbReference type="SAM" id="MobiDB-lite"/>
    </source>
</evidence>
<evidence type="ECO:0000256" key="3">
    <source>
        <dbReference type="ARBA" id="ARBA00022989"/>
    </source>
</evidence>
<accession>A0AA40CHT4</accession>
<dbReference type="PANTHER" id="PTHR23507">
    <property type="entry name" value="ZGC:174356"/>
    <property type="match status" value="1"/>
</dbReference>
<organism evidence="7 8">
    <name type="scientific">Cercophora newfieldiana</name>
    <dbReference type="NCBI Taxonomy" id="92897"/>
    <lineage>
        <taxon>Eukaryota</taxon>
        <taxon>Fungi</taxon>
        <taxon>Dikarya</taxon>
        <taxon>Ascomycota</taxon>
        <taxon>Pezizomycotina</taxon>
        <taxon>Sordariomycetes</taxon>
        <taxon>Sordariomycetidae</taxon>
        <taxon>Sordariales</taxon>
        <taxon>Lasiosphaeriaceae</taxon>
        <taxon>Cercophora</taxon>
    </lineage>
</organism>
<dbReference type="InterPro" id="IPR011701">
    <property type="entry name" value="MFS"/>
</dbReference>
<dbReference type="Pfam" id="PF07690">
    <property type="entry name" value="MFS_1"/>
    <property type="match status" value="1"/>
</dbReference>
<feature type="transmembrane region" description="Helical" evidence="6">
    <location>
        <begin position="329"/>
        <end position="351"/>
    </location>
</feature>
<feature type="region of interest" description="Disordered" evidence="5">
    <location>
        <begin position="541"/>
        <end position="577"/>
    </location>
</feature>
<dbReference type="Proteomes" id="UP001174936">
    <property type="component" value="Unassembled WGS sequence"/>
</dbReference>
<evidence type="ECO:0000256" key="1">
    <source>
        <dbReference type="ARBA" id="ARBA00004141"/>
    </source>
</evidence>
<proteinExistence type="predicted"/>
<feature type="transmembrane region" description="Helical" evidence="6">
    <location>
        <begin position="129"/>
        <end position="151"/>
    </location>
</feature>
<dbReference type="AlphaFoldDB" id="A0AA40CHT4"/>
<dbReference type="PANTHER" id="PTHR23507:SF13">
    <property type="entry name" value="MFS GENERAL SUBSTRATE TRANSPORTER"/>
    <property type="match status" value="1"/>
</dbReference>
<dbReference type="GO" id="GO:0016020">
    <property type="term" value="C:membrane"/>
    <property type="evidence" value="ECO:0007669"/>
    <property type="project" value="UniProtKB-SubCell"/>
</dbReference>